<sequence length="371" mass="42430">RDQYPNSKDSEEQFDQPMDDSAILSNDSWQSSEESENRPDSSERQNDEMLHDSPQENDNAFANDIANESFDSLSDSKFDQYADPPEMAFIDQYLYSAQDPEENIDVNVDLDPQDFVDVNEYLSCNQALDSDLSNERSDPLDSGYKPDSSSSGQDQESEKDQVNSHNGVDDSVLLSEENNQEPAQPDQAAHQPQNNINDSELNNVPIEQDQISPNADMDQSFEQNDDERVEQNDDEKANSNAFDQENLQGLGDSDNVNDYVDPNDLVNQDLEHEDALDDKDDHVLDNDAVKDNTLLSEQQYLDSNNAQEPENEYHINEQEQENDYQVNEQEPENDNNINAQEQENDYHINAQEPENDYQLNAQEPENEYHIN</sequence>
<accession>A0A1R0GRS9</accession>
<protein>
    <submittedName>
        <fullName evidence="2">Uncharacterized protein</fullName>
    </submittedName>
</protein>
<dbReference type="EMBL" id="LSSL01004311">
    <property type="protein sequence ID" value="OLY79548.1"/>
    <property type="molecule type" value="Genomic_DNA"/>
</dbReference>
<feature type="region of interest" description="Disordered" evidence="1">
    <location>
        <begin position="1"/>
        <end position="68"/>
    </location>
</feature>
<feature type="compositionally biased region" description="Polar residues" evidence="1">
    <location>
        <begin position="23"/>
        <end position="32"/>
    </location>
</feature>
<keyword evidence="3" id="KW-1185">Reference proteome</keyword>
<gene>
    <name evidence="2" type="ORF">AYI68_g6379</name>
</gene>
<reference evidence="2 3" key="1">
    <citation type="journal article" date="2016" name="Mol. Biol. Evol.">
        <title>Genome-Wide Survey of Gut Fungi (Harpellales) Reveals the First Horizontally Transferred Ubiquitin Gene from a Mosquito Host.</title>
        <authorList>
            <person name="Wang Y."/>
            <person name="White M.M."/>
            <person name="Kvist S."/>
            <person name="Moncalvo J.M."/>
        </authorList>
    </citation>
    <scope>NUCLEOTIDE SEQUENCE [LARGE SCALE GENOMIC DNA]</scope>
    <source>
        <strain evidence="2 3">ALG-7-W6</strain>
    </source>
</reference>
<evidence type="ECO:0000256" key="1">
    <source>
        <dbReference type="SAM" id="MobiDB-lite"/>
    </source>
</evidence>
<feature type="compositionally biased region" description="Polar residues" evidence="1">
    <location>
        <begin position="238"/>
        <end position="247"/>
    </location>
</feature>
<feature type="compositionally biased region" description="Polar residues" evidence="1">
    <location>
        <begin position="323"/>
        <end position="341"/>
    </location>
</feature>
<feature type="non-terminal residue" evidence="2">
    <location>
        <position position="1"/>
    </location>
</feature>
<feature type="non-terminal residue" evidence="2">
    <location>
        <position position="371"/>
    </location>
</feature>
<organism evidence="2 3">
    <name type="scientific">Smittium mucronatum</name>
    <dbReference type="NCBI Taxonomy" id="133383"/>
    <lineage>
        <taxon>Eukaryota</taxon>
        <taxon>Fungi</taxon>
        <taxon>Fungi incertae sedis</taxon>
        <taxon>Zoopagomycota</taxon>
        <taxon>Kickxellomycotina</taxon>
        <taxon>Harpellomycetes</taxon>
        <taxon>Harpellales</taxon>
        <taxon>Legeriomycetaceae</taxon>
        <taxon>Smittium</taxon>
    </lineage>
</organism>
<feature type="compositionally biased region" description="Low complexity" evidence="1">
    <location>
        <begin position="180"/>
        <end position="193"/>
    </location>
</feature>
<feature type="compositionally biased region" description="Basic and acidic residues" evidence="1">
    <location>
        <begin position="35"/>
        <end position="54"/>
    </location>
</feature>
<evidence type="ECO:0000313" key="2">
    <source>
        <dbReference type="EMBL" id="OLY79548.1"/>
    </source>
</evidence>
<dbReference type="Proteomes" id="UP000187455">
    <property type="component" value="Unassembled WGS sequence"/>
</dbReference>
<name>A0A1R0GRS9_9FUNG</name>
<evidence type="ECO:0000313" key="3">
    <source>
        <dbReference type="Proteomes" id="UP000187455"/>
    </source>
</evidence>
<feature type="region of interest" description="Disordered" evidence="1">
    <location>
        <begin position="297"/>
        <end position="371"/>
    </location>
</feature>
<comment type="caution">
    <text evidence="2">The sequence shown here is derived from an EMBL/GenBank/DDBJ whole genome shotgun (WGS) entry which is preliminary data.</text>
</comment>
<feature type="region of interest" description="Disordered" evidence="1">
    <location>
        <begin position="127"/>
        <end position="263"/>
    </location>
</feature>
<feature type="compositionally biased region" description="Polar residues" evidence="1">
    <location>
        <begin position="297"/>
        <end position="308"/>
    </location>
</feature>
<feature type="compositionally biased region" description="Basic and acidic residues" evidence="1">
    <location>
        <begin position="1"/>
        <end position="11"/>
    </location>
</feature>
<dbReference type="AlphaFoldDB" id="A0A1R0GRS9"/>
<proteinExistence type="predicted"/>